<dbReference type="Gene3D" id="3.40.50.720">
    <property type="entry name" value="NAD(P)-binding Rossmann-like Domain"/>
    <property type="match status" value="1"/>
</dbReference>
<dbReference type="AlphaFoldDB" id="A0A1G2B7T9"/>
<dbReference type="InterPro" id="IPR000594">
    <property type="entry name" value="ThiF_NAD_FAD-bd"/>
</dbReference>
<feature type="domain" description="THIF-type NAD/FAD binding fold" evidence="1">
    <location>
        <begin position="8"/>
        <end position="256"/>
    </location>
</feature>
<name>A0A1G2B7T9_9BACT</name>
<dbReference type="CDD" id="cd01483">
    <property type="entry name" value="E1_enzyme_family"/>
    <property type="match status" value="1"/>
</dbReference>
<evidence type="ECO:0000313" key="2">
    <source>
        <dbReference type="EMBL" id="OGY84287.1"/>
    </source>
</evidence>
<dbReference type="GO" id="GO:0061503">
    <property type="term" value="F:tRNA threonylcarbamoyladenosine dehydratase"/>
    <property type="evidence" value="ECO:0007669"/>
    <property type="project" value="TreeGrafter"/>
</dbReference>
<proteinExistence type="predicted"/>
<organism evidence="2 3">
    <name type="scientific">Candidatus Kerfeldbacteria bacterium RIFCSPLOWO2_01_FULL_48_11</name>
    <dbReference type="NCBI Taxonomy" id="1798543"/>
    <lineage>
        <taxon>Bacteria</taxon>
        <taxon>Candidatus Kerfeldiibacteriota</taxon>
    </lineage>
</organism>
<dbReference type="Pfam" id="PF00899">
    <property type="entry name" value="ThiF"/>
    <property type="match status" value="1"/>
</dbReference>
<dbReference type="InterPro" id="IPR045886">
    <property type="entry name" value="ThiF/MoeB/HesA"/>
</dbReference>
<dbReference type="STRING" id="1798543.A2898_03085"/>
<dbReference type="GO" id="GO:0061504">
    <property type="term" value="P:cyclic threonylcarbamoyladenosine biosynthetic process"/>
    <property type="evidence" value="ECO:0007669"/>
    <property type="project" value="TreeGrafter"/>
</dbReference>
<gene>
    <name evidence="2" type="ORF">A2898_03085</name>
</gene>
<evidence type="ECO:0000259" key="1">
    <source>
        <dbReference type="Pfam" id="PF00899"/>
    </source>
</evidence>
<dbReference type="PANTHER" id="PTHR43267:SF1">
    <property type="entry name" value="TRNA THREONYLCARBAMOYLADENOSINE DEHYDRATASE"/>
    <property type="match status" value="1"/>
</dbReference>
<accession>A0A1G2B7T9</accession>
<dbReference type="PANTHER" id="PTHR43267">
    <property type="entry name" value="TRNA THREONYLCARBAMOYLADENOSINE DEHYDRATASE"/>
    <property type="match status" value="1"/>
</dbReference>
<reference evidence="2 3" key="1">
    <citation type="journal article" date="2016" name="Nat. Commun.">
        <title>Thousands of microbial genomes shed light on interconnected biogeochemical processes in an aquifer system.</title>
        <authorList>
            <person name="Anantharaman K."/>
            <person name="Brown C.T."/>
            <person name="Hug L.A."/>
            <person name="Sharon I."/>
            <person name="Castelle C.J."/>
            <person name="Probst A.J."/>
            <person name="Thomas B.C."/>
            <person name="Singh A."/>
            <person name="Wilkins M.J."/>
            <person name="Karaoz U."/>
            <person name="Brodie E.L."/>
            <person name="Williams K.H."/>
            <person name="Hubbard S.S."/>
            <person name="Banfield J.F."/>
        </authorList>
    </citation>
    <scope>NUCLEOTIDE SEQUENCE [LARGE SCALE GENOMIC DNA]</scope>
</reference>
<dbReference type="EMBL" id="MHKE01000009">
    <property type="protein sequence ID" value="OGY84287.1"/>
    <property type="molecule type" value="Genomic_DNA"/>
</dbReference>
<evidence type="ECO:0000313" key="3">
    <source>
        <dbReference type="Proteomes" id="UP000179164"/>
    </source>
</evidence>
<dbReference type="InterPro" id="IPR035985">
    <property type="entry name" value="Ubiquitin-activating_enz"/>
</dbReference>
<comment type="caution">
    <text evidence="2">The sequence shown here is derived from an EMBL/GenBank/DDBJ whole genome shotgun (WGS) entry which is preliminary data.</text>
</comment>
<dbReference type="Proteomes" id="UP000179164">
    <property type="component" value="Unassembled WGS sequence"/>
</dbReference>
<dbReference type="SUPFAM" id="SSF69572">
    <property type="entry name" value="Activating enzymes of the ubiquitin-like proteins"/>
    <property type="match status" value="1"/>
</dbReference>
<dbReference type="GO" id="GO:0008641">
    <property type="term" value="F:ubiquitin-like modifier activating enzyme activity"/>
    <property type="evidence" value="ECO:0007669"/>
    <property type="project" value="InterPro"/>
</dbReference>
<protein>
    <recommendedName>
        <fullName evidence="1">THIF-type NAD/FAD binding fold domain-containing protein</fullName>
    </recommendedName>
</protein>
<sequence>MDYFEMFDRNIGVITMEEQRLLRKIKVGIVGCGGMGSTSGQILARTGIESFTVADQDTFQSVNINNQFTAFKSTLGQNKAVVLAKFIQDINPAASVKVYSEGLQDGNVDEFVGNVDIVFDCVDYNELYYSYILNKKTREYNKYMLTPQAVGYGGSVLVYDPKGISLNEYLGLQEGLTKKQIDKFTIPPEKYSPIIPSYVDSETIERTVMKQIPIPNIALAQTLIASIMVSEALFILLKKREPVTVPSVIAVDCLEKKFVMR</sequence>